<gene>
    <name evidence="1" type="ORF">L3081_13355</name>
</gene>
<dbReference type="Pfam" id="PF22098">
    <property type="entry name" value="DUF6942"/>
    <property type="match status" value="1"/>
</dbReference>
<accession>A0ABS9X318</accession>
<organism evidence="1 2">
    <name type="scientific">Colwellia maritima</name>
    <dbReference type="NCBI Taxonomy" id="2912588"/>
    <lineage>
        <taxon>Bacteria</taxon>
        <taxon>Pseudomonadati</taxon>
        <taxon>Pseudomonadota</taxon>
        <taxon>Gammaproteobacteria</taxon>
        <taxon>Alteromonadales</taxon>
        <taxon>Colwelliaceae</taxon>
        <taxon>Colwellia</taxon>
    </lineage>
</organism>
<comment type="caution">
    <text evidence="1">The sequence shown here is derived from an EMBL/GenBank/DDBJ whole genome shotgun (WGS) entry which is preliminary data.</text>
</comment>
<dbReference type="Proteomes" id="UP001139646">
    <property type="component" value="Unassembled WGS sequence"/>
</dbReference>
<dbReference type="EMBL" id="JAKKSL010000002">
    <property type="protein sequence ID" value="MCI2284187.1"/>
    <property type="molecule type" value="Genomic_DNA"/>
</dbReference>
<keyword evidence="2" id="KW-1185">Reference proteome</keyword>
<protein>
    <submittedName>
        <fullName evidence="1">Uncharacterized protein</fullName>
    </submittedName>
</protein>
<sequence>MNNIGLGCENFSIAVYIANKPNMPEYQQLTNIMPLSSHEISAINTDCGNGWRKVFNVYAKLLYALDTSYFNYSSNEATWQTYRESFLLQTNSRTALLFSAPQPLTNKDSLHIICGKTYANHLIATKQLSVDLTWLDSEFAIDKQNNLIVCPYFDYRQLSNIKIEKLVGLLASLK</sequence>
<dbReference type="InterPro" id="IPR054222">
    <property type="entry name" value="DUF6942"/>
</dbReference>
<dbReference type="RefSeq" id="WP_242286640.1">
    <property type="nucleotide sequence ID" value="NZ_JAKKSL010000002.1"/>
</dbReference>
<name>A0ABS9X318_9GAMM</name>
<reference evidence="1" key="1">
    <citation type="submission" date="2022-01" db="EMBL/GenBank/DDBJ databases">
        <title>Colwellia maritima, isolated from seawater.</title>
        <authorList>
            <person name="Kristyanto S."/>
            <person name="Jung J."/>
            <person name="Jeon C.O."/>
        </authorList>
    </citation>
    <scope>NUCLEOTIDE SEQUENCE</scope>
    <source>
        <strain evidence="1">MSW7</strain>
    </source>
</reference>
<evidence type="ECO:0000313" key="2">
    <source>
        <dbReference type="Proteomes" id="UP001139646"/>
    </source>
</evidence>
<proteinExistence type="predicted"/>
<evidence type="ECO:0000313" key="1">
    <source>
        <dbReference type="EMBL" id="MCI2284187.1"/>
    </source>
</evidence>